<gene>
    <name evidence="1" type="ORF">KM1_130200</name>
</gene>
<protein>
    <submittedName>
        <fullName evidence="1">Uncharacterized protein</fullName>
    </submittedName>
</protein>
<accession>M7WGF9</accession>
<sequence length="64" mass="7459">MDQLTTSLELVIPLPEDIPLEIAKKIVDKIVSEMYNKKPKHICFLEGKQCQVKCEFIEKPEEEK</sequence>
<evidence type="ECO:0000313" key="1">
    <source>
        <dbReference type="EMBL" id="EMS17081.1"/>
    </source>
</evidence>
<proteinExistence type="predicted"/>
<dbReference type="VEuPathDB" id="AmoebaDB:KM1_130200"/>
<dbReference type="EMBL" id="KB637252">
    <property type="protein sequence ID" value="EMS17081.1"/>
    <property type="molecule type" value="Genomic_DNA"/>
</dbReference>
<dbReference type="AlphaFoldDB" id="M7WGF9"/>
<name>M7WGF9_ENTHI</name>
<dbReference type="Proteomes" id="UP000030780">
    <property type="component" value="Unassembled WGS sequence"/>
</dbReference>
<reference evidence="1 2" key="1">
    <citation type="submission" date="2013-01" db="EMBL/GenBank/DDBJ databases">
        <authorList>
            <person name="Inman J."/>
            <person name="Zafar N."/>
            <person name="Lorenzi H."/>
            <person name="Caler E."/>
        </authorList>
    </citation>
    <scope>NUCLEOTIDE SEQUENCE [LARGE SCALE GENOMIC DNA]</scope>
    <source>
        <strain evidence="1 2">HM-3:IMSS</strain>
    </source>
</reference>
<organism evidence="1 2">
    <name type="scientific">Entamoeba histolytica HM-3:IMSS</name>
    <dbReference type="NCBI Taxonomy" id="885315"/>
    <lineage>
        <taxon>Eukaryota</taxon>
        <taxon>Amoebozoa</taxon>
        <taxon>Evosea</taxon>
        <taxon>Archamoebae</taxon>
        <taxon>Mastigamoebida</taxon>
        <taxon>Entamoebidae</taxon>
        <taxon>Entamoeba</taxon>
    </lineage>
</organism>
<evidence type="ECO:0000313" key="2">
    <source>
        <dbReference type="Proteomes" id="UP000030780"/>
    </source>
</evidence>